<feature type="coiled-coil region" evidence="1">
    <location>
        <begin position="12"/>
        <end position="46"/>
    </location>
</feature>
<evidence type="ECO:0000313" key="4">
    <source>
        <dbReference type="Proteomes" id="UP000287547"/>
    </source>
</evidence>
<dbReference type="OrthoDB" id="3689387at2"/>
<organism evidence="3 4">
    <name type="scientific">Kibdelosporangium aridum</name>
    <dbReference type="NCBI Taxonomy" id="2030"/>
    <lineage>
        <taxon>Bacteria</taxon>
        <taxon>Bacillati</taxon>
        <taxon>Actinomycetota</taxon>
        <taxon>Actinomycetes</taxon>
        <taxon>Pseudonocardiales</taxon>
        <taxon>Pseudonocardiaceae</taxon>
        <taxon>Kibdelosporangium</taxon>
    </lineage>
</organism>
<gene>
    <name evidence="3" type="ORF">DMH04_39550</name>
</gene>
<accession>A0A428YWI8</accession>
<protein>
    <submittedName>
        <fullName evidence="3">YbaB/EbfC family DNA-binding protein</fullName>
    </submittedName>
</protein>
<dbReference type="EMBL" id="QHKI01000051">
    <property type="protein sequence ID" value="RSM74558.1"/>
    <property type="molecule type" value="Genomic_DNA"/>
</dbReference>
<proteinExistence type="predicted"/>
<dbReference type="AlphaFoldDB" id="A0A428YWI8"/>
<dbReference type="GO" id="GO:0003677">
    <property type="term" value="F:DNA binding"/>
    <property type="evidence" value="ECO:0007669"/>
    <property type="project" value="UniProtKB-KW"/>
</dbReference>
<keyword evidence="1" id="KW-0175">Coiled coil</keyword>
<evidence type="ECO:0000256" key="2">
    <source>
        <dbReference type="SAM" id="MobiDB-lite"/>
    </source>
</evidence>
<dbReference type="InterPro" id="IPR004401">
    <property type="entry name" value="YbaB/EbfC"/>
</dbReference>
<reference evidence="3 4" key="1">
    <citation type="submission" date="2018-05" db="EMBL/GenBank/DDBJ databases">
        <title>Evolution of GPA BGCs.</title>
        <authorList>
            <person name="Waglechner N."/>
            <person name="Wright G.D."/>
        </authorList>
    </citation>
    <scope>NUCLEOTIDE SEQUENCE [LARGE SCALE GENOMIC DNA]</scope>
    <source>
        <strain evidence="3 4">A82846</strain>
    </source>
</reference>
<keyword evidence="3" id="KW-0238">DNA-binding</keyword>
<dbReference type="InterPro" id="IPR036894">
    <property type="entry name" value="YbaB-like_sf"/>
</dbReference>
<evidence type="ECO:0000256" key="1">
    <source>
        <dbReference type="SAM" id="Coils"/>
    </source>
</evidence>
<name>A0A428YWI8_KIBAR</name>
<dbReference type="SUPFAM" id="SSF82607">
    <property type="entry name" value="YbaB-like"/>
    <property type="match status" value="1"/>
</dbReference>
<dbReference type="Gene3D" id="3.30.1310.10">
    <property type="entry name" value="Nucleoid-associated protein YbaB-like domain"/>
    <property type="match status" value="1"/>
</dbReference>
<feature type="region of interest" description="Disordered" evidence="2">
    <location>
        <begin position="124"/>
        <end position="158"/>
    </location>
</feature>
<evidence type="ECO:0000313" key="3">
    <source>
        <dbReference type="EMBL" id="RSM74558.1"/>
    </source>
</evidence>
<comment type="caution">
    <text evidence="3">The sequence shown here is derived from an EMBL/GenBank/DDBJ whole genome shotgun (WGS) entry which is preliminary data.</text>
</comment>
<sequence length="158" mass="17127">MYAEAQPEVAVASDHRAQVDELLADYRRSREQLASMQQTLAAINESVTSSDGTVVATVGGRGTLTDLTFSDDAYIRHRPSDLAKLVLRTVAAAVTKASETANRTVSPLLPVQTDPAALLAGRADLTEAEVAPKRPPRRPVEDDSFEDVSWLDNPRRTV</sequence>
<dbReference type="Pfam" id="PF02575">
    <property type="entry name" value="YbaB_DNA_bd"/>
    <property type="match status" value="1"/>
</dbReference>
<dbReference type="Proteomes" id="UP000287547">
    <property type="component" value="Unassembled WGS sequence"/>
</dbReference>